<sequence length="112" mass="12576">MRVHCCHSSQSLLPRLPPPSPPPPSPPCSSDCPPGPEHGHKHRQHEHGHRHEHAETPVEADCCRWLNSVDDECVCDLLVYLPPFLSKPIHQYTVTVDSSCNVTFQCSSRLRV</sequence>
<protein>
    <submittedName>
        <fullName evidence="2">Uncharacterized protein</fullName>
    </submittedName>
</protein>
<accession>A0AA88VXL2</accession>
<reference evidence="2" key="1">
    <citation type="submission" date="2022-12" db="EMBL/GenBank/DDBJ databases">
        <title>Draft genome assemblies for two species of Escallonia (Escalloniales).</title>
        <authorList>
            <person name="Chanderbali A."/>
            <person name="Dervinis C."/>
            <person name="Anghel I."/>
            <person name="Soltis D."/>
            <person name="Soltis P."/>
            <person name="Zapata F."/>
        </authorList>
    </citation>
    <scope>NUCLEOTIDE SEQUENCE</scope>
    <source>
        <strain evidence="2">UCBG64.0493</strain>
        <tissue evidence="2">Leaf</tissue>
    </source>
</reference>
<evidence type="ECO:0000256" key="1">
    <source>
        <dbReference type="SAM" id="MobiDB-lite"/>
    </source>
</evidence>
<feature type="compositionally biased region" description="Basic residues" evidence="1">
    <location>
        <begin position="39"/>
        <end position="51"/>
    </location>
</feature>
<evidence type="ECO:0000313" key="2">
    <source>
        <dbReference type="EMBL" id="KAK3016240.1"/>
    </source>
</evidence>
<proteinExistence type="predicted"/>
<feature type="compositionally biased region" description="Pro residues" evidence="1">
    <location>
        <begin position="15"/>
        <end position="27"/>
    </location>
</feature>
<feature type="region of interest" description="Disordered" evidence="1">
    <location>
        <begin position="1"/>
        <end position="54"/>
    </location>
</feature>
<gene>
    <name evidence="2" type="ORF">RJ639_006479</name>
</gene>
<evidence type="ECO:0000313" key="3">
    <source>
        <dbReference type="Proteomes" id="UP001188597"/>
    </source>
</evidence>
<dbReference type="SUPFAM" id="SSF47699">
    <property type="entry name" value="Bifunctional inhibitor/lipid-transfer protein/seed storage 2S albumin"/>
    <property type="match status" value="1"/>
</dbReference>
<dbReference type="PANTHER" id="PTHR34377">
    <property type="entry name" value="TETRATRICOPEPTIDE REPEAT (TPR)-LIKE SUPERFAMILY PROTEIN"/>
    <property type="match status" value="1"/>
</dbReference>
<keyword evidence="3" id="KW-1185">Reference proteome</keyword>
<dbReference type="EMBL" id="JAVXUP010001079">
    <property type="protein sequence ID" value="KAK3016240.1"/>
    <property type="molecule type" value="Genomic_DNA"/>
</dbReference>
<dbReference type="PANTHER" id="PTHR34377:SF3">
    <property type="entry name" value="TETRATRICOPEPTIDE REPEAT (TPR)-LIKE SUPERFAMILY PROTEIN"/>
    <property type="match status" value="1"/>
</dbReference>
<comment type="caution">
    <text evidence="2">The sequence shown here is derived from an EMBL/GenBank/DDBJ whole genome shotgun (WGS) entry which is preliminary data.</text>
</comment>
<dbReference type="InterPro" id="IPR036312">
    <property type="entry name" value="Bifun_inhib/LTP/seed_sf"/>
</dbReference>
<name>A0AA88VXL2_9ASTE</name>
<dbReference type="AlphaFoldDB" id="A0AA88VXL2"/>
<organism evidence="2 3">
    <name type="scientific">Escallonia herrerae</name>
    <dbReference type="NCBI Taxonomy" id="1293975"/>
    <lineage>
        <taxon>Eukaryota</taxon>
        <taxon>Viridiplantae</taxon>
        <taxon>Streptophyta</taxon>
        <taxon>Embryophyta</taxon>
        <taxon>Tracheophyta</taxon>
        <taxon>Spermatophyta</taxon>
        <taxon>Magnoliopsida</taxon>
        <taxon>eudicotyledons</taxon>
        <taxon>Gunneridae</taxon>
        <taxon>Pentapetalae</taxon>
        <taxon>asterids</taxon>
        <taxon>campanulids</taxon>
        <taxon>Escalloniales</taxon>
        <taxon>Escalloniaceae</taxon>
        <taxon>Escallonia</taxon>
    </lineage>
</organism>
<dbReference type="Proteomes" id="UP001188597">
    <property type="component" value="Unassembled WGS sequence"/>
</dbReference>